<dbReference type="InterPro" id="IPR004401">
    <property type="entry name" value="YbaB/EbfC"/>
</dbReference>
<proteinExistence type="inferred from homology"/>
<keyword evidence="2" id="KW-0963">Cytoplasm</keyword>
<reference evidence="4 5" key="1">
    <citation type="submission" date="2020-05" db="EMBL/GenBank/DDBJ databases">
        <title>Horizontal transmission and recombination maintain forever young bacterial symbiont genomes.</title>
        <authorList>
            <person name="Russell S.L."/>
            <person name="Pepper-Tunick E."/>
            <person name="Svedberg J."/>
            <person name="Byrne A."/>
            <person name="Ruelas Castillo J."/>
            <person name="Vollmers C."/>
            <person name="Beinart R.A."/>
            <person name="Corbett-Detig R."/>
        </authorList>
    </citation>
    <scope>NUCLEOTIDE SEQUENCE [LARGE SCALE GENOMIC DNA]</scope>
    <source>
        <strain evidence="4">JDF_Ridge</strain>
    </source>
</reference>
<evidence type="ECO:0000256" key="3">
    <source>
        <dbReference type="SAM" id="Coils"/>
    </source>
</evidence>
<dbReference type="Pfam" id="PF02575">
    <property type="entry name" value="YbaB_DNA_bd"/>
    <property type="match status" value="1"/>
</dbReference>
<dbReference type="NCBIfam" id="TIGR00103">
    <property type="entry name" value="DNA_YbaB_EbfC"/>
    <property type="match status" value="1"/>
</dbReference>
<keyword evidence="1 2" id="KW-0238">DNA-binding</keyword>
<dbReference type="Gene3D" id="3.30.1310.10">
    <property type="entry name" value="Nucleoid-associated protein YbaB-like domain"/>
    <property type="match status" value="1"/>
</dbReference>
<comment type="function">
    <text evidence="2">Binds to DNA and alters its conformation. May be involved in regulation of gene expression, nucleoid organization and DNA protection.</text>
</comment>
<comment type="subunit">
    <text evidence="2">Homodimer.</text>
</comment>
<dbReference type="PANTHER" id="PTHR33449">
    <property type="entry name" value="NUCLEOID-ASSOCIATED PROTEIN YBAB"/>
    <property type="match status" value="1"/>
</dbReference>
<comment type="subcellular location">
    <subcellularLocation>
        <location evidence="2">Cytoplasm</location>
        <location evidence="2">Nucleoid</location>
    </subcellularLocation>
</comment>
<dbReference type="Proteomes" id="UP000509429">
    <property type="component" value="Chromosome"/>
</dbReference>
<dbReference type="EMBL" id="CP054490">
    <property type="protein sequence ID" value="QKQ23963.1"/>
    <property type="molecule type" value="Genomic_DNA"/>
</dbReference>
<evidence type="ECO:0000256" key="1">
    <source>
        <dbReference type="ARBA" id="ARBA00023125"/>
    </source>
</evidence>
<dbReference type="GO" id="GO:0003677">
    <property type="term" value="F:DNA binding"/>
    <property type="evidence" value="ECO:0007669"/>
    <property type="project" value="UniProtKB-UniRule"/>
</dbReference>
<dbReference type="GO" id="GO:0005829">
    <property type="term" value="C:cytosol"/>
    <property type="evidence" value="ECO:0007669"/>
    <property type="project" value="TreeGrafter"/>
</dbReference>
<evidence type="ECO:0000313" key="4">
    <source>
        <dbReference type="EMBL" id="QKQ23963.1"/>
    </source>
</evidence>
<dbReference type="GO" id="GO:0043590">
    <property type="term" value="C:bacterial nucleoid"/>
    <property type="evidence" value="ECO:0007669"/>
    <property type="project" value="UniProtKB-UniRule"/>
</dbReference>
<dbReference type="RefSeq" id="WP_174605403.1">
    <property type="nucleotide sequence ID" value="NZ_CP054490.1"/>
</dbReference>
<gene>
    <name evidence="4" type="ORF">HUE58_02000</name>
</gene>
<dbReference type="HAMAP" id="MF_00274">
    <property type="entry name" value="DNA_YbaB_EbfC"/>
    <property type="match status" value="1"/>
</dbReference>
<dbReference type="KEGG" id="reo:HUE58_02000"/>
<feature type="coiled-coil region" evidence="3">
    <location>
        <begin position="6"/>
        <end position="33"/>
    </location>
</feature>
<keyword evidence="5" id="KW-1185">Reference proteome</keyword>
<sequence>MFKGGMAGMMKKAQQMQDNMKKAQAEIKNLSATGKAAGNCVEITLNSEHIVSDIKILDEVMNDKELLEDLILRAMNGAVRQISDVSSAKMKTATGGMNLPSGMKNFLPF</sequence>
<name>A0A6N0HNS1_9GAMM</name>
<organism evidence="4 5">
    <name type="scientific">Candidatus Ruthia endofausta</name>
    <dbReference type="NCBI Taxonomy" id="2738852"/>
    <lineage>
        <taxon>Bacteria</taxon>
        <taxon>Pseudomonadati</taxon>
        <taxon>Pseudomonadota</taxon>
        <taxon>Gammaproteobacteria</taxon>
        <taxon>Candidatus Pseudothioglobaceae</taxon>
        <taxon>Candidatus Ruthturnera</taxon>
    </lineage>
</organism>
<comment type="similarity">
    <text evidence="2">Belongs to the YbaB/EbfC family.</text>
</comment>
<dbReference type="SUPFAM" id="SSF82607">
    <property type="entry name" value="YbaB-like"/>
    <property type="match status" value="1"/>
</dbReference>
<dbReference type="PIRSF" id="PIRSF004555">
    <property type="entry name" value="UCP004555"/>
    <property type="match status" value="1"/>
</dbReference>
<protein>
    <recommendedName>
        <fullName evidence="2">Nucleoid-associated protein HUE58_02000</fullName>
    </recommendedName>
</protein>
<keyword evidence="3" id="KW-0175">Coiled coil</keyword>
<dbReference type="AlphaFoldDB" id="A0A6N0HNS1"/>
<evidence type="ECO:0000256" key="2">
    <source>
        <dbReference type="HAMAP-Rule" id="MF_00274"/>
    </source>
</evidence>
<evidence type="ECO:0000313" key="5">
    <source>
        <dbReference type="Proteomes" id="UP000509429"/>
    </source>
</evidence>
<dbReference type="PANTHER" id="PTHR33449:SF1">
    <property type="entry name" value="NUCLEOID-ASSOCIATED PROTEIN YBAB"/>
    <property type="match status" value="1"/>
</dbReference>
<dbReference type="InterPro" id="IPR036894">
    <property type="entry name" value="YbaB-like_sf"/>
</dbReference>
<accession>A0A6N0HNS1</accession>